<protein>
    <submittedName>
        <fullName evidence="10">MFS transporter</fullName>
    </submittedName>
</protein>
<evidence type="ECO:0000256" key="3">
    <source>
        <dbReference type="ARBA" id="ARBA00022448"/>
    </source>
</evidence>
<dbReference type="EMBL" id="JBHMBE010000003">
    <property type="protein sequence ID" value="MFB9646116.1"/>
    <property type="molecule type" value="Genomic_DNA"/>
</dbReference>
<dbReference type="PROSITE" id="PS50850">
    <property type="entry name" value="MFS"/>
    <property type="match status" value="1"/>
</dbReference>
<dbReference type="Gene3D" id="1.20.1250.20">
    <property type="entry name" value="MFS general substrate transporter like domains"/>
    <property type="match status" value="1"/>
</dbReference>
<feature type="transmembrane region" description="Helical" evidence="8">
    <location>
        <begin position="332"/>
        <end position="351"/>
    </location>
</feature>
<feature type="transmembrane region" description="Helical" evidence="8">
    <location>
        <begin position="202"/>
        <end position="220"/>
    </location>
</feature>
<keyword evidence="3" id="KW-0813">Transport</keyword>
<evidence type="ECO:0000256" key="4">
    <source>
        <dbReference type="ARBA" id="ARBA00022475"/>
    </source>
</evidence>
<dbReference type="Proteomes" id="UP001589611">
    <property type="component" value="Unassembled WGS sequence"/>
</dbReference>
<comment type="caution">
    <text evidence="10">The sequence shown here is derived from an EMBL/GenBank/DDBJ whole genome shotgun (WGS) entry which is preliminary data.</text>
</comment>
<keyword evidence="7 8" id="KW-0472">Membrane</keyword>
<dbReference type="InterPro" id="IPR020846">
    <property type="entry name" value="MFS_dom"/>
</dbReference>
<feature type="transmembrane region" description="Helical" evidence="8">
    <location>
        <begin position="105"/>
        <end position="127"/>
    </location>
</feature>
<dbReference type="RefSeq" id="WP_344715735.1">
    <property type="nucleotide sequence ID" value="NZ_BAAAWH010000001.1"/>
</dbReference>
<evidence type="ECO:0000313" key="10">
    <source>
        <dbReference type="EMBL" id="MFB9646116.1"/>
    </source>
</evidence>
<feature type="transmembrane region" description="Helical" evidence="8">
    <location>
        <begin position="267"/>
        <end position="290"/>
    </location>
</feature>
<comment type="subcellular location">
    <subcellularLocation>
        <location evidence="1">Cell membrane</location>
        <topology evidence="1">Multi-pass membrane protein</topology>
    </subcellularLocation>
</comment>
<name>A0ABV5T2D7_9MICO</name>
<feature type="transmembrane region" description="Helical" evidence="8">
    <location>
        <begin position="226"/>
        <end position="246"/>
    </location>
</feature>
<accession>A0ABV5T2D7</accession>
<sequence length="480" mass="49860">MSRSDLSIRHRRGILAICCLGLLLISVDNTIVNVALPQLREELGASLQSLQWVVGGYVLVLGSCLLLAGSFADRFGRKRIFLAGVVAFTLFSALSAVAPNESLLIVFRSAQGAGGAMMTPAALAIIANSYAVPAERARAIGWWGAVSGIGIAIGPLVGGPLVDAFGWRAVFWINVPVGVITLALGAAFIPESKARHPRALDPIGQLFVIGLFGFTAFAIIQFPTSGVAFDTVGATVLSITSFIALIRWESGRREPLVDLEAFRDPPFARSFLTALIAFFAFAGFLFANTFYLQDVIGITATQAGLITLPLALAIIVAGPVSGRLVAAGRSRLALTTGGLGITLAGVLLVSMSELPVWFIGVPLLLIGAGFGLLNDPINVVAISDLPPARAGVGAGLMSSAKQFGQLLGVSVIGALVASAEIASSPNTGSTPSSLLIMSATLICGGTATAIIAASMRRTKSETPIDRPLPVAFLRDQRDMP</sequence>
<gene>
    <name evidence="10" type="ORF">ACFFPJ_09935</name>
</gene>
<keyword evidence="5 8" id="KW-0812">Transmembrane</keyword>
<feature type="transmembrane region" description="Helical" evidence="8">
    <location>
        <begin position="296"/>
        <end position="320"/>
    </location>
</feature>
<dbReference type="InterPro" id="IPR004638">
    <property type="entry name" value="EmrB-like"/>
</dbReference>
<keyword evidence="11" id="KW-1185">Reference proteome</keyword>
<feature type="transmembrane region" description="Helical" evidence="8">
    <location>
        <begin position="169"/>
        <end position="190"/>
    </location>
</feature>
<dbReference type="CDD" id="cd17321">
    <property type="entry name" value="MFS_MMR_MDR_like"/>
    <property type="match status" value="1"/>
</dbReference>
<feature type="transmembrane region" description="Helical" evidence="8">
    <location>
        <begin position="357"/>
        <end position="382"/>
    </location>
</feature>
<dbReference type="SUPFAM" id="SSF103473">
    <property type="entry name" value="MFS general substrate transporter"/>
    <property type="match status" value="1"/>
</dbReference>
<evidence type="ECO:0000256" key="8">
    <source>
        <dbReference type="SAM" id="Phobius"/>
    </source>
</evidence>
<dbReference type="PRINTS" id="PR01036">
    <property type="entry name" value="TCRTETB"/>
</dbReference>
<dbReference type="InterPro" id="IPR036259">
    <property type="entry name" value="MFS_trans_sf"/>
</dbReference>
<feature type="transmembrane region" description="Helical" evidence="8">
    <location>
        <begin position="403"/>
        <end position="422"/>
    </location>
</feature>
<organism evidence="10 11">
    <name type="scientific">Microbacterium terregens</name>
    <dbReference type="NCBI Taxonomy" id="69363"/>
    <lineage>
        <taxon>Bacteria</taxon>
        <taxon>Bacillati</taxon>
        <taxon>Actinomycetota</taxon>
        <taxon>Actinomycetes</taxon>
        <taxon>Micrococcales</taxon>
        <taxon>Microbacteriaceae</taxon>
        <taxon>Microbacterium</taxon>
    </lineage>
</organism>
<feature type="transmembrane region" description="Helical" evidence="8">
    <location>
        <begin position="139"/>
        <end position="157"/>
    </location>
</feature>
<evidence type="ECO:0000256" key="7">
    <source>
        <dbReference type="ARBA" id="ARBA00023136"/>
    </source>
</evidence>
<feature type="transmembrane region" description="Helical" evidence="8">
    <location>
        <begin position="49"/>
        <end position="68"/>
    </location>
</feature>
<evidence type="ECO:0000259" key="9">
    <source>
        <dbReference type="PROSITE" id="PS50850"/>
    </source>
</evidence>
<dbReference type="InterPro" id="IPR011701">
    <property type="entry name" value="MFS"/>
</dbReference>
<dbReference type="Pfam" id="PF07690">
    <property type="entry name" value="MFS_1"/>
    <property type="match status" value="1"/>
</dbReference>
<feature type="domain" description="Major facilitator superfamily (MFS) profile" evidence="9">
    <location>
        <begin position="14"/>
        <end position="456"/>
    </location>
</feature>
<dbReference type="Gene3D" id="1.20.1720.10">
    <property type="entry name" value="Multidrug resistance protein D"/>
    <property type="match status" value="1"/>
</dbReference>
<keyword evidence="6 8" id="KW-1133">Transmembrane helix</keyword>
<feature type="transmembrane region" description="Helical" evidence="8">
    <location>
        <begin position="80"/>
        <end position="99"/>
    </location>
</feature>
<keyword evidence="4" id="KW-1003">Cell membrane</keyword>
<dbReference type="NCBIfam" id="TIGR00711">
    <property type="entry name" value="efflux_EmrB"/>
    <property type="match status" value="1"/>
</dbReference>
<evidence type="ECO:0000256" key="2">
    <source>
        <dbReference type="ARBA" id="ARBA00008537"/>
    </source>
</evidence>
<dbReference type="PANTHER" id="PTHR42718:SF9">
    <property type="entry name" value="MAJOR FACILITATOR SUPERFAMILY MULTIDRUG TRANSPORTER MFSC"/>
    <property type="match status" value="1"/>
</dbReference>
<proteinExistence type="inferred from homology"/>
<evidence type="ECO:0000256" key="1">
    <source>
        <dbReference type="ARBA" id="ARBA00004651"/>
    </source>
</evidence>
<evidence type="ECO:0000256" key="6">
    <source>
        <dbReference type="ARBA" id="ARBA00022989"/>
    </source>
</evidence>
<comment type="similarity">
    <text evidence="2">Belongs to the major facilitator superfamily. EmrB family.</text>
</comment>
<evidence type="ECO:0000313" key="11">
    <source>
        <dbReference type="Proteomes" id="UP001589611"/>
    </source>
</evidence>
<evidence type="ECO:0000256" key="5">
    <source>
        <dbReference type="ARBA" id="ARBA00022692"/>
    </source>
</evidence>
<dbReference type="PANTHER" id="PTHR42718">
    <property type="entry name" value="MAJOR FACILITATOR SUPERFAMILY MULTIDRUG TRANSPORTER MFSC"/>
    <property type="match status" value="1"/>
</dbReference>
<reference evidence="10 11" key="1">
    <citation type="submission" date="2024-09" db="EMBL/GenBank/DDBJ databases">
        <authorList>
            <person name="Sun Q."/>
            <person name="Mori K."/>
        </authorList>
    </citation>
    <scope>NUCLEOTIDE SEQUENCE [LARGE SCALE GENOMIC DNA]</scope>
    <source>
        <strain evidence="10 11">JCM 1342</strain>
    </source>
</reference>
<feature type="transmembrane region" description="Helical" evidence="8">
    <location>
        <begin position="434"/>
        <end position="453"/>
    </location>
</feature>